<evidence type="ECO:0000313" key="4">
    <source>
        <dbReference type="Proteomes" id="UP000595349"/>
    </source>
</evidence>
<organism evidence="3 4">
    <name type="scientific">Salicibibacter cibi</name>
    <dbReference type="NCBI Taxonomy" id="2743001"/>
    <lineage>
        <taxon>Bacteria</taxon>
        <taxon>Bacillati</taxon>
        <taxon>Bacillota</taxon>
        <taxon>Bacilli</taxon>
        <taxon>Bacillales</taxon>
        <taxon>Bacillaceae</taxon>
        <taxon>Salicibibacter</taxon>
    </lineage>
</organism>
<keyword evidence="1" id="KW-1133">Transmembrane helix</keyword>
<dbReference type="InterPro" id="IPR025273">
    <property type="entry name" value="DUF4064"/>
</dbReference>
<keyword evidence="1" id="KW-0472">Membrane</keyword>
<feature type="domain" description="DUF4064" evidence="2">
    <location>
        <begin position="3"/>
        <end position="104"/>
    </location>
</feature>
<dbReference type="KEGG" id="scib:HUG20_17045"/>
<keyword evidence="1" id="KW-0812">Transmembrane</keyword>
<dbReference type="AlphaFoldDB" id="A0A7T7CGW4"/>
<gene>
    <name evidence="3" type="ORF">HUG20_17045</name>
</gene>
<feature type="transmembrane region" description="Helical" evidence="1">
    <location>
        <begin position="7"/>
        <end position="35"/>
    </location>
</feature>
<dbReference type="Proteomes" id="UP000595349">
    <property type="component" value="Chromosome"/>
</dbReference>
<protein>
    <submittedName>
        <fullName evidence="3">DUF4064 domain-containing protein</fullName>
    </submittedName>
</protein>
<accession>A0A7T7CGW4</accession>
<feature type="transmembrane region" description="Helical" evidence="1">
    <location>
        <begin position="66"/>
        <end position="88"/>
    </location>
</feature>
<feature type="transmembrane region" description="Helical" evidence="1">
    <location>
        <begin position="97"/>
        <end position="126"/>
    </location>
</feature>
<name>A0A7T7CGW4_9BACI</name>
<evidence type="ECO:0000259" key="2">
    <source>
        <dbReference type="Pfam" id="PF13273"/>
    </source>
</evidence>
<sequence>MTRGGELVLGLIGVVFTLILGAFLGFIIVGFQALIRAYEQDMINDPTVPSHEVEGATTFFGFLASLGWWAFAMHIIGLILGFVALIMLKNNPTTSGILYIIAGGPMLLLSFGISLIPSVLFIIAGIRCLVRKPPVSFEYAQPY</sequence>
<reference evidence="3 4" key="1">
    <citation type="submission" date="2020-06" db="EMBL/GenBank/DDBJ databases">
        <title>Genomic analysis of Salicibibacter sp. NKC21-4.</title>
        <authorList>
            <person name="Oh Y.J."/>
        </authorList>
    </citation>
    <scope>NUCLEOTIDE SEQUENCE [LARGE SCALE GENOMIC DNA]</scope>
    <source>
        <strain evidence="3 4">NKC21-4</strain>
    </source>
</reference>
<dbReference type="EMBL" id="CP054706">
    <property type="protein sequence ID" value="QQK81449.1"/>
    <property type="molecule type" value="Genomic_DNA"/>
</dbReference>
<keyword evidence="4" id="KW-1185">Reference proteome</keyword>
<dbReference type="RefSeq" id="WP_200085875.1">
    <property type="nucleotide sequence ID" value="NZ_CP054706.1"/>
</dbReference>
<evidence type="ECO:0000256" key="1">
    <source>
        <dbReference type="SAM" id="Phobius"/>
    </source>
</evidence>
<proteinExistence type="predicted"/>
<evidence type="ECO:0000313" key="3">
    <source>
        <dbReference type="EMBL" id="QQK81449.1"/>
    </source>
</evidence>
<dbReference type="Pfam" id="PF13273">
    <property type="entry name" value="DUF4064"/>
    <property type="match status" value="1"/>
</dbReference>